<evidence type="ECO:0000259" key="3">
    <source>
        <dbReference type="Pfam" id="PF05043"/>
    </source>
</evidence>
<evidence type="ECO:0000256" key="1">
    <source>
        <dbReference type="ARBA" id="ARBA00023015"/>
    </source>
</evidence>
<evidence type="ECO:0000256" key="2">
    <source>
        <dbReference type="ARBA" id="ARBA00023163"/>
    </source>
</evidence>
<dbReference type="RefSeq" id="WP_307251818.1">
    <property type="nucleotide sequence ID" value="NZ_JAUSUV010000005.1"/>
</dbReference>
<protein>
    <submittedName>
        <fullName evidence="5">Transcriptional antiterminator</fullName>
    </submittedName>
</protein>
<name>A0AAJ1WTJ9_9BACL</name>
<dbReference type="Proteomes" id="UP001238450">
    <property type="component" value="Unassembled WGS sequence"/>
</dbReference>
<feature type="domain" description="Mga helix-turn-helix" evidence="3">
    <location>
        <begin position="71"/>
        <end position="154"/>
    </location>
</feature>
<dbReference type="PANTHER" id="PTHR30185">
    <property type="entry name" value="CRYPTIC BETA-GLUCOSIDE BGL OPERON ANTITERMINATOR"/>
    <property type="match status" value="1"/>
</dbReference>
<dbReference type="Pfam" id="PF08280">
    <property type="entry name" value="HTH_Mga"/>
    <property type="match status" value="1"/>
</dbReference>
<accession>A0AAJ1WTJ9</accession>
<feature type="domain" description="M protein trans-acting positive regulator (MGA) HTH" evidence="4">
    <location>
        <begin position="5"/>
        <end position="60"/>
    </location>
</feature>
<dbReference type="InterPro" id="IPR013199">
    <property type="entry name" value="HTH_Mga_DNA-bd_dom"/>
</dbReference>
<evidence type="ECO:0000259" key="4">
    <source>
        <dbReference type="Pfam" id="PF08280"/>
    </source>
</evidence>
<dbReference type="Pfam" id="PF05043">
    <property type="entry name" value="Mga"/>
    <property type="match status" value="1"/>
</dbReference>
<dbReference type="InterPro" id="IPR036388">
    <property type="entry name" value="WH-like_DNA-bd_sf"/>
</dbReference>
<evidence type="ECO:0000313" key="6">
    <source>
        <dbReference type="Proteomes" id="UP001238450"/>
    </source>
</evidence>
<keyword evidence="6" id="KW-1185">Reference proteome</keyword>
<keyword evidence="2" id="KW-0804">Transcription</keyword>
<organism evidence="5 6">
    <name type="scientific">Croceifilum oryzae</name>
    <dbReference type="NCBI Taxonomy" id="1553429"/>
    <lineage>
        <taxon>Bacteria</taxon>
        <taxon>Bacillati</taxon>
        <taxon>Bacillota</taxon>
        <taxon>Bacilli</taxon>
        <taxon>Bacillales</taxon>
        <taxon>Thermoactinomycetaceae</taxon>
        <taxon>Croceifilum</taxon>
    </lineage>
</organism>
<dbReference type="InterPro" id="IPR007737">
    <property type="entry name" value="Mga_HTH"/>
</dbReference>
<dbReference type="Gene3D" id="1.10.10.10">
    <property type="entry name" value="Winged helix-like DNA-binding domain superfamily/Winged helix DNA-binding domain"/>
    <property type="match status" value="1"/>
</dbReference>
<evidence type="ECO:0000313" key="5">
    <source>
        <dbReference type="EMBL" id="MDQ0417071.1"/>
    </source>
</evidence>
<comment type="caution">
    <text evidence="5">The sequence shown here is derived from an EMBL/GenBank/DDBJ whole genome shotgun (WGS) entry which is preliminary data.</text>
</comment>
<sequence>MFTHHRQQEIIKVLLQDPKWHTLEEIACHVQCAVKTVRRDLAYLKDHLPSDWQIQAVKGKGVQLYKPPHSSHTSMYSFFKQQDMQFRVLSQLLKGDVRTVAELADALYVQVPSLSIVLQRVQRYLDHFKLKLHKRPLCIVGEEAHIVYMLYELYFTTYTWEEWPFPEQVEVFSYISEIERKLDIQFYPSYKQRLAYLLAIYVQRKNQGHVMRILPVYKALVTETPFYHKIKAVSPVLCGIPLTKVDYVLITIAVNCCMFVYLNRNHYKQEILQHYDEGASTVYRCVRELVEELEREFGVAFHQDEELLFYLLQYLKQVSYRNLFIPTITSPISDWHEQVKRKHHVTFQKVGVVYTKWVQKYSLLPCVNEEDILAITLQLEASFHLSQAYCKKALLYLGDSVLWKRYIQGVLYDKFGKELLIVPEEVLDLQTYDIQKLDVDCIVTTVPLERMDIPVIQISVIPTRRELDSIKEFLDKGIDREESM</sequence>
<dbReference type="InterPro" id="IPR050661">
    <property type="entry name" value="BglG_antiterminators"/>
</dbReference>
<dbReference type="AlphaFoldDB" id="A0AAJ1WTJ9"/>
<reference evidence="5 6" key="1">
    <citation type="submission" date="2023-07" db="EMBL/GenBank/DDBJ databases">
        <title>Genomic Encyclopedia of Type Strains, Phase IV (KMG-IV): sequencing the most valuable type-strain genomes for metagenomic binning, comparative biology and taxonomic classification.</title>
        <authorList>
            <person name="Goeker M."/>
        </authorList>
    </citation>
    <scope>NUCLEOTIDE SEQUENCE [LARGE SCALE GENOMIC DNA]</scope>
    <source>
        <strain evidence="5 6">DSM 46876</strain>
    </source>
</reference>
<proteinExistence type="predicted"/>
<dbReference type="EMBL" id="JAUSUV010000005">
    <property type="protein sequence ID" value="MDQ0417071.1"/>
    <property type="molecule type" value="Genomic_DNA"/>
</dbReference>
<dbReference type="PANTHER" id="PTHR30185:SF18">
    <property type="entry name" value="TRANSCRIPTIONAL REGULATOR MTLR"/>
    <property type="match status" value="1"/>
</dbReference>
<keyword evidence="1" id="KW-0805">Transcription regulation</keyword>
<dbReference type="Gene3D" id="3.40.50.2300">
    <property type="match status" value="1"/>
</dbReference>
<gene>
    <name evidence="5" type="ORF">J2Z48_001243</name>
</gene>